<sequence length="109" mass="12424">MGCLLRQRCRITRTTDPDGKYRIVVSILNQSIPRAIAETTISAMAPEILLPWFATMLRKCTYVRNYSMVMMDLNEPHENIAHTIILPSPLFIRSTARVSVTVVLLQVFC</sequence>
<protein>
    <submittedName>
        <fullName evidence="1">Uncharacterized protein</fullName>
    </submittedName>
</protein>
<accession>A0A8X6X0X3</accession>
<evidence type="ECO:0000313" key="1">
    <source>
        <dbReference type="EMBL" id="GFY44275.1"/>
    </source>
</evidence>
<organism evidence="1 2">
    <name type="scientific">Trichonephila inaurata madagascariensis</name>
    <dbReference type="NCBI Taxonomy" id="2747483"/>
    <lineage>
        <taxon>Eukaryota</taxon>
        <taxon>Metazoa</taxon>
        <taxon>Ecdysozoa</taxon>
        <taxon>Arthropoda</taxon>
        <taxon>Chelicerata</taxon>
        <taxon>Arachnida</taxon>
        <taxon>Araneae</taxon>
        <taxon>Araneomorphae</taxon>
        <taxon>Entelegynae</taxon>
        <taxon>Araneoidea</taxon>
        <taxon>Nephilidae</taxon>
        <taxon>Trichonephila</taxon>
        <taxon>Trichonephila inaurata</taxon>
    </lineage>
</organism>
<dbReference type="AlphaFoldDB" id="A0A8X6X0X3"/>
<proteinExistence type="predicted"/>
<evidence type="ECO:0000313" key="2">
    <source>
        <dbReference type="Proteomes" id="UP000886998"/>
    </source>
</evidence>
<dbReference type="Proteomes" id="UP000886998">
    <property type="component" value="Unassembled WGS sequence"/>
</dbReference>
<comment type="caution">
    <text evidence="1">The sequence shown here is derived from an EMBL/GenBank/DDBJ whole genome shotgun (WGS) entry which is preliminary data.</text>
</comment>
<keyword evidence="2" id="KW-1185">Reference proteome</keyword>
<name>A0A8X6X0X3_9ARAC</name>
<gene>
    <name evidence="1" type="ORF">TNIN_152811</name>
</gene>
<dbReference type="EMBL" id="BMAV01004159">
    <property type="protein sequence ID" value="GFY44275.1"/>
    <property type="molecule type" value="Genomic_DNA"/>
</dbReference>
<reference evidence="1" key="1">
    <citation type="submission" date="2020-08" db="EMBL/GenBank/DDBJ databases">
        <title>Multicomponent nature underlies the extraordinary mechanical properties of spider dragline silk.</title>
        <authorList>
            <person name="Kono N."/>
            <person name="Nakamura H."/>
            <person name="Mori M."/>
            <person name="Yoshida Y."/>
            <person name="Ohtoshi R."/>
            <person name="Malay A.D."/>
            <person name="Moran D.A.P."/>
            <person name="Tomita M."/>
            <person name="Numata K."/>
            <person name="Arakawa K."/>
        </authorList>
    </citation>
    <scope>NUCLEOTIDE SEQUENCE</scope>
</reference>